<reference evidence="9 10" key="2">
    <citation type="journal article" date="2018" name="Nat. Biotechnol.">
        <title>A standardized bacterial taxonomy based on genome phylogeny substantially revises the tree of life.</title>
        <authorList>
            <person name="Parks D.H."/>
            <person name="Chuvochina M."/>
            <person name="Waite D.W."/>
            <person name="Rinke C."/>
            <person name="Skarshewski A."/>
            <person name="Chaumeil P.A."/>
            <person name="Hugenholtz P."/>
        </authorList>
    </citation>
    <scope>NUCLEOTIDE SEQUENCE [LARGE SCALE GENOMIC DNA]</scope>
    <source>
        <strain evidence="6">UBA10378</strain>
        <strain evidence="5">UBA8557</strain>
    </source>
</reference>
<dbReference type="Proteomes" id="UP000263957">
    <property type="component" value="Unassembled WGS sequence"/>
</dbReference>
<dbReference type="RefSeq" id="WP_051602413.1">
    <property type="nucleotide sequence ID" value="NZ_AWFH01000001.1"/>
</dbReference>
<reference evidence="7 8" key="1">
    <citation type="journal article" date="2014" name="Antonie Van Leeuwenhoek">
        <title>Hyphomonas beringensis sp. nov. and Hyphomonas chukchiensis sp. nov., isolated from surface seawater of the Bering Sea and Chukchi Sea.</title>
        <authorList>
            <person name="Li C."/>
            <person name="Lai Q."/>
            <person name="Li G."/>
            <person name="Dong C."/>
            <person name="Wang J."/>
            <person name="Liao Y."/>
            <person name="Shao Z."/>
        </authorList>
    </citation>
    <scope>NUCLEOTIDE SEQUENCE [LARGE SCALE GENOMIC DNA]</scope>
    <source>
        <strain evidence="7 8">22II1-22F38</strain>
    </source>
</reference>
<keyword evidence="8" id="KW-1185">Reference proteome</keyword>
<evidence type="ECO:0000259" key="4">
    <source>
        <dbReference type="PROSITE" id="PS50830"/>
    </source>
</evidence>
<comment type="caution">
    <text evidence="7">The sequence shown here is derived from an EMBL/GenBank/DDBJ whole genome shotgun (WGS) entry which is preliminary data.</text>
</comment>
<dbReference type="EMBL" id="AWFH01000001">
    <property type="protein sequence ID" value="KCZ65307.1"/>
    <property type="molecule type" value="Genomic_DNA"/>
</dbReference>
<dbReference type="SMART" id="SM00318">
    <property type="entry name" value="SNc"/>
    <property type="match status" value="1"/>
</dbReference>
<dbReference type="PATRIC" id="fig|1280948.3.peg.529"/>
<dbReference type="OrthoDB" id="7618306at2"/>
<name>A0A059ECP0_9PROT</name>
<dbReference type="Pfam" id="PF00565">
    <property type="entry name" value="SNase"/>
    <property type="match status" value="1"/>
</dbReference>
<evidence type="ECO:0000313" key="8">
    <source>
        <dbReference type="Proteomes" id="UP000024547"/>
    </source>
</evidence>
<accession>A0A059ECP0</accession>
<feature type="domain" description="TNase-like" evidence="4">
    <location>
        <begin position="44"/>
        <end position="177"/>
    </location>
</feature>
<dbReference type="Gene3D" id="2.40.50.90">
    <property type="match status" value="1"/>
</dbReference>
<evidence type="ECO:0000313" key="5">
    <source>
        <dbReference type="EMBL" id="HAE92914.1"/>
    </source>
</evidence>
<dbReference type="PANTHER" id="PTHR12302">
    <property type="entry name" value="EBNA2 BINDING PROTEIN P100"/>
    <property type="match status" value="1"/>
</dbReference>
<keyword evidence="3" id="KW-0378">Hydrolase</keyword>
<dbReference type="InterPro" id="IPR016071">
    <property type="entry name" value="Staphylococal_nuclease_OB-fold"/>
</dbReference>
<dbReference type="STRING" id="1280948.HY36_02670"/>
<evidence type="ECO:0000313" key="7">
    <source>
        <dbReference type="EMBL" id="KCZ65307.1"/>
    </source>
</evidence>
<dbReference type="PROSITE" id="PS50830">
    <property type="entry name" value="TNASE_3"/>
    <property type="match status" value="1"/>
</dbReference>
<dbReference type="EMBL" id="DOGS01000288">
    <property type="protein sequence ID" value="HBQ50046.1"/>
    <property type="molecule type" value="Genomic_DNA"/>
</dbReference>
<evidence type="ECO:0000313" key="6">
    <source>
        <dbReference type="EMBL" id="HBQ50046.1"/>
    </source>
</evidence>
<keyword evidence="1" id="KW-0540">Nuclease</keyword>
<dbReference type="AlphaFoldDB" id="A0A059ECP0"/>
<dbReference type="InterPro" id="IPR035437">
    <property type="entry name" value="SNase_OB-fold_sf"/>
</dbReference>
<evidence type="ECO:0000313" key="9">
    <source>
        <dbReference type="Proteomes" id="UP000259173"/>
    </source>
</evidence>
<gene>
    <name evidence="5" type="ORF">DCG65_00015</name>
    <name evidence="6" type="ORF">DD728_14415</name>
    <name evidence="7" type="ORF">HY36_02670</name>
</gene>
<dbReference type="GO" id="GO:0004519">
    <property type="term" value="F:endonuclease activity"/>
    <property type="evidence" value="ECO:0007669"/>
    <property type="project" value="UniProtKB-KW"/>
</dbReference>
<dbReference type="EMBL" id="DMBR01000001">
    <property type="protein sequence ID" value="HAE92914.1"/>
    <property type="molecule type" value="Genomic_DNA"/>
</dbReference>
<dbReference type="Proteomes" id="UP000259173">
    <property type="component" value="Unassembled WGS sequence"/>
</dbReference>
<dbReference type="GO" id="GO:0016787">
    <property type="term" value="F:hydrolase activity"/>
    <property type="evidence" value="ECO:0007669"/>
    <property type="project" value="UniProtKB-KW"/>
</dbReference>
<evidence type="ECO:0000256" key="2">
    <source>
        <dbReference type="ARBA" id="ARBA00022759"/>
    </source>
</evidence>
<organism evidence="7 8">
    <name type="scientific">Hyphomonas atlantica</name>
    <dbReference type="NCBI Taxonomy" id="1280948"/>
    <lineage>
        <taxon>Bacteria</taxon>
        <taxon>Pseudomonadati</taxon>
        <taxon>Pseudomonadota</taxon>
        <taxon>Alphaproteobacteria</taxon>
        <taxon>Hyphomonadales</taxon>
        <taxon>Hyphomonadaceae</taxon>
        <taxon>Hyphomonas</taxon>
    </lineage>
</organism>
<evidence type="ECO:0000313" key="10">
    <source>
        <dbReference type="Proteomes" id="UP000263957"/>
    </source>
</evidence>
<dbReference type="PROSITE" id="PS51257">
    <property type="entry name" value="PROKAR_LIPOPROTEIN"/>
    <property type="match status" value="1"/>
</dbReference>
<evidence type="ECO:0000256" key="1">
    <source>
        <dbReference type="ARBA" id="ARBA00022722"/>
    </source>
</evidence>
<protein>
    <recommendedName>
        <fullName evidence="4">TNase-like domain-containing protein</fullName>
    </recommendedName>
</protein>
<dbReference type="eggNOG" id="COG1525">
    <property type="taxonomic scope" value="Bacteria"/>
</dbReference>
<dbReference type="SUPFAM" id="SSF50199">
    <property type="entry name" value="Staphylococcal nuclease"/>
    <property type="match status" value="1"/>
</dbReference>
<evidence type="ECO:0000256" key="3">
    <source>
        <dbReference type="ARBA" id="ARBA00022801"/>
    </source>
</evidence>
<dbReference type="Proteomes" id="UP000024547">
    <property type="component" value="Unassembled WGS sequence"/>
</dbReference>
<proteinExistence type="predicted"/>
<sequence>MEIGDRGEPARDQVRGGVRAIGAIWLILLVAACGARGPLEDLEPGERGRVVRVVDGDTIVLDTGQSVRLVGIEAPSGGFGDRDPQPFHTEAKRMMEDMVLGRQVQLHYGGLTRDRYDRALAHAETVDALGPRFWLNAEIVKRGGARVRVYPDTSAANAPLFDLERDARENSVGMWSTREYRIPHATDLPDTFDGFQLIYGNVADMQGSDGFGAVCDLSLEGSHLRLQIQVPAAGHCQSALGANVLARGYVRDRVMEISDKLNLQIMSAPPD</sequence>
<dbReference type="PANTHER" id="PTHR12302:SF3">
    <property type="entry name" value="SERINE_THREONINE-PROTEIN KINASE 31"/>
    <property type="match status" value="1"/>
</dbReference>
<keyword evidence="2" id="KW-0255">Endonuclease</keyword>